<dbReference type="EMBL" id="JAVRJZ010000016">
    <property type="protein sequence ID" value="KAK2711554.1"/>
    <property type="molecule type" value="Genomic_DNA"/>
</dbReference>
<organism evidence="1 2">
    <name type="scientific">Artemia franciscana</name>
    <name type="common">Brine shrimp</name>
    <name type="synonym">Artemia sanfranciscana</name>
    <dbReference type="NCBI Taxonomy" id="6661"/>
    <lineage>
        <taxon>Eukaryota</taxon>
        <taxon>Metazoa</taxon>
        <taxon>Ecdysozoa</taxon>
        <taxon>Arthropoda</taxon>
        <taxon>Crustacea</taxon>
        <taxon>Branchiopoda</taxon>
        <taxon>Anostraca</taxon>
        <taxon>Artemiidae</taxon>
        <taxon>Artemia</taxon>
    </lineage>
</organism>
<dbReference type="Proteomes" id="UP001187531">
    <property type="component" value="Unassembled WGS sequence"/>
</dbReference>
<protein>
    <recommendedName>
        <fullName evidence="3">Reverse transcriptase domain-containing protein</fullName>
    </recommendedName>
</protein>
<gene>
    <name evidence="1" type="ORF">QYM36_012647</name>
</gene>
<evidence type="ECO:0008006" key="3">
    <source>
        <dbReference type="Google" id="ProtNLM"/>
    </source>
</evidence>
<evidence type="ECO:0000313" key="1">
    <source>
        <dbReference type="EMBL" id="KAK2711554.1"/>
    </source>
</evidence>
<keyword evidence="2" id="KW-1185">Reference proteome</keyword>
<evidence type="ECO:0000313" key="2">
    <source>
        <dbReference type="Proteomes" id="UP001187531"/>
    </source>
</evidence>
<reference evidence="1" key="1">
    <citation type="submission" date="2023-07" db="EMBL/GenBank/DDBJ databases">
        <title>Chromosome-level genome assembly of Artemia franciscana.</title>
        <authorList>
            <person name="Jo E."/>
        </authorList>
    </citation>
    <scope>NUCLEOTIDE SEQUENCE</scope>
    <source>
        <tissue evidence="1">Whole body</tissue>
    </source>
</reference>
<comment type="caution">
    <text evidence="1">The sequence shown here is derived from an EMBL/GenBank/DDBJ whole genome shotgun (WGS) entry which is preliminary data.</text>
</comment>
<sequence length="153" mass="17213">MLVNCLYHHLEAVGHQHPKSVQDHLVVYLLEGLIIPAQEVDPDLIPQVYLLEGHVEVFISGVNINTLGYADDLDKRAETESSLRAQAVELESTSNSFSMRIKQKKTKVMCATKDPNPSPIHIVIMQGKDLFRTIDRPLHPTQVTVKRIIVDIV</sequence>
<proteinExistence type="predicted"/>
<accession>A0AA88L3D9</accession>
<name>A0AA88L3D9_ARTSF</name>
<dbReference type="AlphaFoldDB" id="A0AA88L3D9"/>